<dbReference type="GO" id="GO:0006412">
    <property type="term" value="P:translation"/>
    <property type="evidence" value="ECO:0007669"/>
    <property type="project" value="UniProtKB-UniRule"/>
</dbReference>
<dbReference type="SMR" id="A0A832TIX9"/>
<dbReference type="SUPFAM" id="SSF46561">
    <property type="entry name" value="Ribosomal protein L29 (L29p)"/>
    <property type="match status" value="1"/>
</dbReference>
<feature type="coiled-coil region" evidence="5">
    <location>
        <begin position="12"/>
        <end position="46"/>
    </location>
</feature>
<dbReference type="EMBL" id="DUJO01000051">
    <property type="protein sequence ID" value="HII74890.1"/>
    <property type="molecule type" value="Genomic_DNA"/>
</dbReference>
<dbReference type="GO" id="GO:1990904">
    <property type="term" value="C:ribonucleoprotein complex"/>
    <property type="evidence" value="ECO:0007669"/>
    <property type="project" value="UniProtKB-KW"/>
</dbReference>
<keyword evidence="5" id="KW-0175">Coiled coil</keyword>
<dbReference type="Pfam" id="PF00831">
    <property type="entry name" value="Ribosomal_L29"/>
    <property type="match status" value="1"/>
</dbReference>
<dbReference type="InterPro" id="IPR001854">
    <property type="entry name" value="Ribosomal_uL29"/>
</dbReference>
<dbReference type="GeneID" id="1458359"/>
<evidence type="ECO:0000256" key="1">
    <source>
        <dbReference type="ARBA" id="ARBA00009254"/>
    </source>
</evidence>
<protein>
    <recommendedName>
        <fullName evidence="4">Large ribosomal subunit protein uL29</fullName>
    </recommendedName>
</protein>
<dbReference type="GO" id="GO:0003735">
    <property type="term" value="F:structural constituent of ribosome"/>
    <property type="evidence" value="ECO:0007669"/>
    <property type="project" value="InterPro"/>
</dbReference>
<proteinExistence type="inferred from homology"/>
<evidence type="ECO:0000256" key="5">
    <source>
        <dbReference type="SAM" id="Coils"/>
    </source>
</evidence>
<name>A0A832TIX9_9CREN</name>
<evidence type="ECO:0000256" key="2">
    <source>
        <dbReference type="ARBA" id="ARBA00022980"/>
    </source>
</evidence>
<dbReference type="Gene3D" id="1.10.287.310">
    <property type="match status" value="1"/>
</dbReference>
<gene>
    <name evidence="6" type="primary">rpmC</name>
    <name evidence="4" type="synonym">rpl29</name>
    <name evidence="6" type="ORF">HA332_11055</name>
</gene>
<accession>A0A832TIX9</accession>
<dbReference type="RefSeq" id="WP_010978395.1">
    <property type="nucleotide sequence ID" value="NZ_BAABQO010000027.1"/>
</dbReference>
<evidence type="ECO:0000313" key="7">
    <source>
        <dbReference type="Proteomes" id="UP000646844"/>
    </source>
</evidence>
<dbReference type="Proteomes" id="UP000646844">
    <property type="component" value="Unassembled WGS sequence"/>
</dbReference>
<dbReference type="AlphaFoldDB" id="A0A832TIX9"/>
<comment type="similarity">
    <text evidence="1 4">Belongs to the universal ribosomal protein uL29 family.</text>
</comment>
<keyword evidence="3 4" id="KW-0687">Ribonucleoprotein</keyword>
<dbReference type="PROSITE" id="PS00579">
    <property type="entry name" value="RIBOSOMAL_L29"/>
    <property type="match status" value="1"/>
</dbReference>
<reference evidence="6" key="1">
    <citation type="journal article" date="2020" name="bioRxiv">
        <title>A rank-normalized archaeal taxonomy based on genome phylogeny resolves widespread incomplete and uneven classifications.</title>
        <authorList>
            <person name="Rinke C."/>
            <person name="Chuvochina M."/>
            <person name="Mussig A.J."/>
            <person name="Chaumeil P.-A."/>
            <person name="Waite D.W."/>
            <person name="Whitman W.B."/>
            <person name="Parks D.H."/>
            <person name="Hugenholtz P."/>
        </authorList>
    </citation>
    <scope>NUCLEOTIDE SEQUENCE</scope>
    <source>
        <strain evidence="6">UBA8838</strain>
    </source>
</reference>
<evidence type="ECO:0000256" key="4">
    <source>
        <dbReference type="HAMAP-Rule" id="MF_00374"/>
    </source>
</evidence>
<dbReference type="HAMAP" id="MF_00374">
    <property type="entry name" value="Ribosomal_uL29"/>
    <property type="match status" value="1"/>
</dbReference>
<organism evidence="6 7">
    <name type="scientific">Sulfurisphaera tokodaii</name>
    <dbReference type="NCBI Taxonomy" id="111955"/>
    <lineage>
        <taxon>Archaea</taxon>
        <taxon>Thermoproteota</taxon>
        <taxon>Thermoprotei</taxon>
        <taxon>Sulfolobales</taxon>
        <taxon>Sulfolobaceae</taxon>
        <taxon>Sulfurisphaera</taxon>
    </lineage>
</organism>
<evidence type="ECO:0000256" key="3">
    <source>
        <dbReference type="ARBA" id="ARBA00023274"/>
    </source>
</evidence>
<evidence type="ECO:0000313" key="6">
    <source>
        <dbReference type="EMBL" id="HII74890.1"/>
    </source>
</evidence>
<keyword evidence="2 4" id="KW-0689">Ribosomal protein</keyword>
<dbReference type="NCBIfam" id="TIGR00012">
    <property type="entry name" value="L29"/>
    <property type="match status" value="1"/>
</dbReference>
<comment type="caution">
    <text evidence="6">The sequence shown here is derived from an EMBL/GenBank/DDBJ whole genome shotgun (WGS) entry which is preliminary data.</text>
</comment>
<sequence>MKSKEILGYDIKEISNQTVEQLIEKKKELQGKLNDLQQELLKRKVEARMGTLKNTASIRNLRKDIARILTLLSIINKEIENKKKESKK</sequence>
<dbReference type="InterPro" id="IPR018254">
    <property type="entry name" value="Ribosomal_uL29_CS"/>
</dbReference>
<dbReference type="GO" id="GO:0005840">
    <property type="term" value="C:ribosome"/>
    <property type="evidence" value="ECO:0007669"/>
    <property type="project" value="UniProtKB-KW"/>
</dbReference>
<dbReference type="InterPro" id="IPR036049">
    <property type="entry name" value="Ribosomal_uL29_sf"/>
</dbReference>